<organism evidence="3 4">
    <name type="scientific">Nannocystis exedens</name>
    <dbReference type="NCBI Taxonomy" id="54"/>
    <lineage>
        <taxon>Bacteria</taxon>
        <taxon>Pseudomonadati</taxon>
        <taxon>Myxococcota</taxon>
        <taxon>Polyangia</taxon>
        <taxon>Nannocystales</taxon>
        <taxon>Nannocystaceae</taxon>
        <taxon>Nannocystis</taxon>
    </lineage>
</organism>
<gene>
    <name evidence="3" type="ORF">SAMN02745121_07115</name>
</gene>
<evidence type="ECO:0000256" key="2">
    <source>
        <dbReference type="SAM" id="Phobius"/>
    </source>
</evidence>
<feature type="transmembrane region" description="Helical" evidence="2">
    <location>
        <begin position="101"/>
        <end position="123"/>
    </location>
</feature>
<evidence type="ECO:0000256" key="1">
    <source>
        <dbReference type="SAM" id="MobiDB-lite"/>
    </source>
</evidence>
<dbReference type="Proteomes" id="UP000199400">
    <property type="component" value="Unassembled WGS sequence"/>
</dbReference>
<protein>
    <submittedName>
        <fullName evidence="3">Uncharacterized protein</fullName>
    </submittedName>
</protein>
<feature type="region of interest" description="Disordered" evidence="1">
    <location>
        <begin position="1"/>
        <end position="66"/>
    </location>
</feature>
<feature type="compositionally biased region" description="Basic and acidic residues" evidence="1">
    <location>
        <begin position="1"/>
        <end position="38"/>
    </location>
</feature>
<evidence type="ECO:0000313" key="3">
    <source>
        <dbReference type="EMBL" id="SFF13882.1"/>
    </source>
</evidence>
<feature type="transmembrane region" description="Helical" evidence="2">
    <location>
        <begin position="77"/>
        <end position="95"/>
    </location>
</feature>
<name>A0A1I2G8M9_9BACT</name>
<dbReference type="AlphaFoldDB" id="A0A1I2G8M9"/>
<dbReference type="EMBL" id="FOMX01000031">
    <property type="protein sequence ID" value="SFF13882.1"/>
    <property type="molecule type" value="Genomic_DNA"/>
</dbReference>
<proteinExistence type="predicted"/>
<evidence type="ECO:0000313" key="4">
    <source>
        <dbReference type="Proteomes" id="UP000199400"/>
    </source>
</evidence>
<keyword evidence="2" id="KW-0472">Membrane</keyword>
<keyword evidence="2" id="KW-1133">Transmembrane helix</keyword>
<accession>A0A1I2G8M9</accession>
<dbReference type="STRING" id="54.SAMN02745121_07115"/>
<keyword evidence="4" id="KW-1185">Reference proteome</keyword>
<keyword evidence="2" id="KW-0812">Transmembrane</keyword>
<sequence>MRTRATREPGARRDAATVRDRSRREHANGEAGAERPRDPLLAGGPDPRRGALARGSAGGPRGRDGRGAGARFVCRRLGPWPVFALLGLWVVLGGPDFVAQAYAIGSVLGALILLIALGGWLMALLDLVGGLVWPVLRRTVIAAGLVRTSYWLALLARSSWEREREGGQVVAAALALLHRSHDAALATWLEGKIQARARSGLGGIVATGLLAASRGDRDGARDILAGVDGFDPDFAPRAARRAANDWLVADAAARGDWISVMRRGVQPGQATAYTRFLARAAARIRGEALAGEPNPTDVGLWVSWLLAPGRKAMRPLLDQARAAPRVLHQRKPPPPAPPPATVPLIDPAVHADDPVAHAQALHATWLALRPKTAGQPATELEQRLSATRMQELCRAWEAAWAPAERRMRQRAAVLTAQTRAEEALAAIRRVVARELAELARAAKLPLDSFEMDVPTAAQAAAELRAELLGGVEEGSEELRARTAADRRLPPAEESRAWNQFRRRYEEAVLLGGMALRYLMFPQVHRDVCGYAVWLWNDRKEYGLSGPMFQWLLAEAEAVGDVEAIELQRKNVGAKK</sequence>
<reference evidence="4" key="1">
    <citation type="submission" date="2016-10" db="EMBL/GenBank/DDBJ databases">
        <authorList>
            <person name="Varghese N."/>
            <person name="Submissions S."/>
        </authorList>
    </citation>
    <scope>NUCLEOTIDE SEQUENCE [LARGE SCALE GENOMIC DNA]</scope>
    <source>
        <strain evidence="4">ATCC 25963</strain>
    </source>
</reference>